<proteinExistence type="predicted"/>
<evidence type="ECO:0000313" key="2">
    <source>
        <dbReference type="Proteomes" id="UP000216605"/>
    </source>
</evidence>
<name>A0A255ZXK9_9FLAO</name>
<protein>
    <submittedName>
        <fullName evidence="1">Uncharacterized protein</fullName>
    </submittedName>
</protein>
<dbReference type="OrthoDB" id="1450227at2"/>
<accession>A0A255ZXK9</accession>
<dbReference type="AlphaFoldDB" id="A0A255ZXK9"/>
<dbReference type="RefSeq" id="WP_094411925.1">
    <property type="nucleotide sequence ID" value="NZ_NOXV01000123.1"/>
</dbReference>
<evidence type="ECO:0000313" key="1">
    <source>
        <dbReference type="EMBL" id="OYQ46131.1"/>
    </source>
</evidence>
<sequence length="212" mass="24115">MGVYNQLGGSPTFQDYLQNFDGEFSVAHLKLSAGQPGGHAITYPPENYVINITFDINILSQIPPLDVAGTMIHEMIHAEIFRKMMIAAQTGSLQPEDMTVAQQTAYVQNLQNNFPGIYDYYISRYHPNWDHQMMAQHYREIIKNALREFDPFQPEEVYEAIAWVGLMGEGDPSPTTGLPPYPTVAWSHDSQAQRLQILNTYNNFKNSNPRCQ</sequence>
<organism evidence="1 2">
    <name type="scientific">Flavobacterium cyanobacteriorum</name>
    <dbReference type="NCBI Taxonomy" id="2022802"/>
    <lineage>
        <taxon>Bacteria</taxon>
        <taxon>Pseudomonadati</taxon>
        <taxon>Bacteroidota</taxon>
        <taxon>Flavobacteriia</taxon>
        <taxon>Flavobacteriales</taxon>
        <taxon>Flavobacteriaceae</taxon>
        <taxon>Flavobacterium</taxon>
    </lineage>
</organism>
<dbReference type="EMBL" id="NOXV01000123">
    <property type="protein sequence ID" value="OYQ46131.1"/>
    <property type="molecule type" value="Genomic_DNA"/>
</dbReference>
<dbReference type="Proteomes" id="UP000216605">
    <property type="component" value="Unassembled WGS sequence"/>
</dbReference>
<gene>
    <name evidence="1" type="ORF">CHU92_01580</name>
</gene>
<comment type="caution">
    <text evidence="1">The sequence shown here is derived from an EMBL/GenBank/DDBJ whole genome shotgun (WGS) entry which is preliminary data.</text>
</comment>
<reference evidence="1 2" key="1">
    <citation type="submission" date="2017-07" db="EMBL/GenBank/DDBJ databases">
        <title>Flavobacterium cyanobacteriorum sp. nov., isolated from cyanobacterial aggregates in a eutrophic lake.</title>
        <authorList>
            <person name="Cai H."/>
        </authorList>
    </citation>
    <scope>NUCLEOTIDE SEQUENCE [LARGE SCALE GENOMIC DNA]</scope>
    <source>
        <strain evidence="1 2">TH021</strain>
    </source>
</reference>
<keyword evidence="2" id="KW-1185">Reference proteome</keyword>